<evidence type="ECO:0000256" key="5">
    <source>
        <dbReference type="PROSITE-ProRule" id="PRU01240"/>
    </source>
</evidence>
<dbReference type="Pfam" id="PF00082">
    <property type="entry name" value="Peptidase_S8"/>
    <property type="match status" value="1"/>
</dbReference>
<evidence type="ECO:0000256" key="4">
    <source>
        <dbReference type="ARBA" id="ARBA00022825"/>
    </source>
</evidence>
<evidence type="ECO:0000313" key="7">
    <source>
        <dbReference type="EMBL" id="CAL2106103.1"/>
    </source>
</evidence>
<sequence length="494" mass="54536">MRKKLLSLGIIVTMFSCTNNEPLQEVTTQEQKEVLTKTEINNLIKESIQNNGDFYWNDQNPHTIWSALKHGNNILTIGYGNSKDDFARSNKSVSIKNSLLELVNKLEKKSTKGTHELYSDEELNIIDLKIENKETVSALLKHPRVRYIEPSDYSFVETGQNTQARSSSGCGYRQHVLNGNDYRTVTPGARVPWAFDAHNISQAWSHSTGTGITIAVIDSGLSPDQKWMNQYFNDGFSSGRTVQKYGNFVDSIWPWSDDYDGVDDKCGHGTNMAAIATAPRNNDNLPVGVAYNSNLVSYRSVEDVVINGYHEEKGVAKALKALANRSDVKIISMSLGSPFTINRVKDAIKYTYGKGKMILAAGGTSTSFTTWFGVIFPASMNETVAVTGVKEGKYETCDVCHSGSKIDFTLQMERTNGTSNKIPALSYYNGKANYVGGSSAATAATAGIAALVWAKHPSWSREQVLQKMRESADFYPNKHSEFGYGNIDALKAVQ</sequence>
<evidence type="ECO:0000259" key="6">
    <source>
        <dbReference type="Pfam" id="PF00082"/>
    </source>
</evidence>
<evidence type="ECO:0000256" key="2">
    <source>
        <dbReference type="ARBA" id="ARBA00022670"/>
    </source>
</evidence>
<keyword evidence="3 5" id="KW-0378">Hydrolase</keyword>
<accession>A0ABP1F9S2</accession>
<dbReference type="PRINTS" id="PR00723">
    <property type="entry name" value="SUBTILISIN"/>
</dbReference>
<evidence type="ECO:0000256" key="3">
    <source>
        <dbReference type="ARBA" id="ARBA00022801"/>
    </source>
</evidence>
<dbReference type="InterPro" id="IPR023827">
    <property type="entry name" value="Peptidase_S8_Asp-AS"/>
</dbReference>
<reference evidence="7 8" key="1">
    <citation type="submission" date="2024-05" db="EMBL/GenBank/DDBJ databases">
        <authorList>
            <person name="Duchaud E."/>
        </authorList>
    </citation>
    <scope>NUCLEOTIDE SEQUENCE [LARGE SCALE GENOMIC DNA]</scope>
    <source>
        <strain evidence="7">Ena-SAMPLE-TAB-13-05-2024-13:56:06:370-140305</strain>
    </source>
</reference>
<evidence type="ECO:0000256" key="1">
    <source>
        <dbReference type="ARBA" id="ARBA00011073"/>
    </source>
</evidence>
<feature type="active site" description="Charge relay system" evidence="5">
    <location>
        <position position="439"/>
    </location>
</feature>
<dbReference type="Gene3D" id="3.40.50.200">
    <property type="entry name" value="Peptidase S8/S53 domain"/>
    <property type="match status" value="1"/>
</dbReference>
<dbReference type="PANTHER" id="PTHR43806">
    <property type="entry name" value="PEPTIDASE S8"/>
    <property type="match status" value="1"/>
</dbReference>
<keyword evidence="8" id="KW-1185">Reference proteome</keyword>
<dbReference type="PROSITE" id="PS51257">
    <property type="entry name" value="PROKAR_LIPOPROTEIN"/>
    <property type="match status" value="1"/>
</dbReference>
<evidence type="ECO:0000313" key="8">
    <source>
        <dbReference type="Proteomes" id="UP001497602"/>
    </source>
</evidence>
<comment type="caution">
    <text evidence="7">The sequence shown here is derived from an EMBL/GenBank/DDBJ whole genome shotgun (WGS) entry which is preliminary data.</text>
</comment>
<dbReference type="PROSITE" id="PS00136">
    <property type="entry name" value="SUBTILASE_ASP"/>
    <property type="match status" value="1"/>
</dbReference>
<dbReference type="InterPro" id="IPR050131">
    <property type="entry name" value="Peptidase_S8_subtilisin-like"/>
</dbReference>
<organism evidence="7 8">
    <name type="scientific">Tenacibaculum vairaonense</name>
    <dbReference type="NCBI Taxonomy" id="3137860"/>
    <lineage>
        <taxon>Bacteria</taxon>
        <taxon>Pseudomonadati</taxon>
        <taxon>Bacteroidota</taxon>
        <taxon>Flavobacteriia</taxon>
        <taxon>Flavobacteriales</taxon>
        <taxon>Flavobacteriaceae</taxon>
        <taxon>Tenacibaculum</taxon>
    </lineage>
</organism>
<dbReference type="SUPFAM" id="SSF52743">
    <property type="entry name" value="Subtilisin-like"/>
    <property type="match status" value="1"/>
</dbReference>
<dbReference type="RefSeq" id="WP_348737905.1">
    <property type="nucleotide sequence ID" value="NZ_CAXJRC010000011.1"/>
</dbReference>
<keyword evidence="4 5" id="KW-0720">Serine protease</keyword>
<keyword evidence="2 5" id="KW-0645">Protease</keyword>
<proteinExistence type="inferred from homology"/>
<feature type="active site" description="Charge relay system" evidence="5">
    <location>
        <position position="218"/>
    </location>
</feature>
<dbReference type="InterPro" id="IPR000209">
    <property type="entry name" value="Peptidase_S8/S53_dom"/>
</dbReference>
<dbReference type="PROSITE" id="PS51892">
    <property type="entry name" value="SUBTILASE"/>
    <property type="match status" value="1"/>
</dbReference>
<name>A0ABP1F9S2_9FLAO</name>
<dbReference type="InterPro" id="IPR015500">
    <property type="entry name" value="Peptidase_S8_subtilisin-rel"/>
</dbReference>
<comment type="similarity">
    <text evidence="1 5">Belongs to the peptidase S8 family.</text>
</comment>
<gene>
    <name evidence="7" type="ORF">T190115A13A_10259</name>
</gene>
<protein>
    <submittedName>
        <fullName evidence="7">Subtilase family protein</fullName>
    </submittedName>
</protein>
<dbReference type="InterPro" id="IPR036852">
    <property type="entry name" value="Peptidase_S8/S53_dom_sf"/>
</dbReference>
<dbReference type="PANTHER" id="PTHR43806:SF11">
    <property type="entry name" value="CEREVISIN-RELATED"/>
    <property type="match status" value="1"/>
</dbReference>
<dbReference type="EMBL" id="CAXJRC010000011">
    <property type="protein sequence ID" value="CAL2106103.1"/>
    <property type="molecule type" value="Genomic_DNA"/>
</dbReference>
<feature type="domain" description="Peptidase S8/S53" evidence="6">
    <location>
        <begin position="209"/>
        <end position="485"/>
    </location>
</feature>
<feature type="active site" description="Charge relay system" evidence="5">
    <location>
        <position position="268"/>
    </location>
</feature>
<dbReference type="Proteomes" id="UP001497602">
    <property type="component" value="Unassembled WGS sequence"/>
</dbReference>